<gene>
    <name evidence="2" type="ORF">DPMN_002782</name>
</gene>
<protein>
    <submittedName>
        <fullName evidence="2">Uncharacterized protein</fullName>
    </submittedName>
</protein>
<feature type="region of interest" description="Disordered" evidence="1">
    <location>
        <begin position="1"/>
        <end position="29"/>
    </location>
</feature>
<dbReference type="Proteomes" id="UP000828390">
    <property type="component" value="Unassembled WGS sequence"/>
</dbReference>
<keyword evidence="3" id="KW-1185">Reference proteome</keyword>
<evidence type="ECO:0000256" key="1">
    <source>
        <dbReference type="SAM" id="MobiDB-lite"/>
    </source>
</evidence>
<reference evidence="2" key="1">
    <citation type="journal article" date="2019" name="bioRxiv">
        <title>The Genome of the Zebra Mussel, Dreissena polymorpha: A Resource for Invasive Species Research.</title>
        <authorList>
            <person name="McCartney M.A."/>
            <person name="Auch B."/>
            <person name="Kono T."/>
            <person name="Mallez S."/>
            <person name="Zhang Y."/>
            <person name="Obille A."/>
            <person name="Becker A."/>
            <person name="Abrahante J.E."/>
            <person name="Garbe J."/>
            <person name="Badalamenti J.P."/>
            <person name="Herman A."/>
            <person name="Mangelson H."/>
            <person name="Liachko I."/>
            <person name="Sullivan S."/>
            <person name="Sone E.D."/>
            <person name="Koren S."/>
            <person name="Silverstein K.A.T."/>
            <person name="Beckman K.B."/>
            <person name="Gohl D.M."/>
        </authorList>
    </citation>
    <scope>NUCLEOTIDE SEQUENCE</scope>
    <source>
        <strain evidence="2">Duluth1</strain>
        <tissue evidence="2">Whole animal</tissue>
    </source>
</reference>
<dbReference type="AlphaFoldDB" id="A0A9D4RRJ8"/>
<sequence>MSRRKRSGSNDVYKITNKSPQRAPLQSVVRKPEEVQHNCASSPKLSKVFKIKVAVTQGPTYPSSQQRVASNEKTSADGWSDCVRRECKIVAFRKRLSTQSSKAGSQHKKTVLICMDTMAYVV</sequence>
<organism evidence="2 3">
    <name type="scientific">Dreissena polymorpha</name>
    <name type="common">Zebra mussel</name>
    <name type="synonym">Mytilus polymorpha</name>
    <dbReference type="NCBI Taxonomy" id="45954"/>
    <lineage>
        <taxon>Eukaryota</taxon>
        <taxon>Metazoa</taxon>
        <taxon>Spiralia</taxon>
        <taxon>Lophotrochozoa</taxon>
        <taxon>Mollusca</taxon>
        <taxon>Bivalvia</taxon>
        <taxon>Autobranchia</taxon>
        <taxon>Heteroconchia</taxon>
        <taxon>Euheterodonta</taxon>
        <taxon>Imparidentia</taxon>
        <taxon>Neoheterodontei</taxon>
        <taxon>Myida</taxon>
        <taxon>Dreissenoidea</taxon>
        <taxon>Dreissenidae</taxon>
        <taxon>Dreissena</taxon>
    </lineage>
</organism>
<dbReference type="EMBL" id="JAIWYP010000001">
    <property type="protein sequence ID" value="KAH3878881.1"/>
    <property type="molecule type" value="Genomic_DNA"/>
</dbReference>
<evidence type="ECO:0000313" key="3">
    <source>
        <dbReference type="Proteomes" id="UP000828390"/>
    </source>
</evidence>
<name>A0A9D4RRJ8_DREPO</name>
<comment type="caution">
    <text evidence="2">The sequence shown here is derived from an EMBL/GenBank/DDBJ whole genome shotgun (WGS) entry which is preliminary data.</text>
</comment>
<evidence type="ECO:0000313" key="2">
    <source>
        <dbReference type="EMBL" id="KAH3878881.1"/>
    </source>
</evidence>
<proteinExistence type="predicted"/>
<reference evidence="2" key="2">
    <citation type="submission" date="2020-11" db="EMBL/GenBank/DDBJ databases">
        <authorList>
            <person name="McCartney M.A."/>
            <person name="Auch B."/>
            <person name="Kono T."/>
            <person name="Mallez S."/>
            <person name="Becker A."/>
            <person name="Gohl D.M."/>
            <person name="Silverstein K.A.T."/>
            <person name="Koren S."/>
            <person name="Bechman K.B."/>
            <person name="Herman A."/>
            <person name="Abrahante J.E."/>
            <person name="Garbe J."/>
        </authorList>
    </citation>
    <scope>NUCLEOTIDE SEQUENCE</scope>
    <source>
        <strain evidence="2">Duluth1</strain>
        <tissue evidence="2">Whole animal</tissue>
    </source>
</reference>
<accession>A0A9D4RRJ8</accession>